<organism evidence="11 12">
    <name type="scientific">Streptomyces tremellae</name>
    <dbReference type="NCBI Taxonomy" id="1124239"/>
    <lineage>
        <taxon>Bacteria</taxon>
        <taxon>Bacillati</taxon>
        <taxon>Actinomycetota</taxon>
        <taxon>Actinomycetes</taxon>
        <taxon>Kitasatosporales</taxon>
        <taxon>Streptomycetaceae</taxon>
        <taxon>Streptomyces</taxon>
    </lineage>
</organism>
<dbReference type="InterPro" id="IPR011701">
    <property type="entry name" value="MFS"/>
</dbReference>
<feature type="region of interest" description="Disordered" evidence="8">
    <location>
        <begin position="508"/>
        <end position="570"/>
    </location>
</feature>
<dbReference type="PROSITE" id="PS00216">
    <property type="entry name" value="SUGAR_TRANSPORT_1"/>
    <property type="match status" value="1"/>
</dbReference>
<feature type="transmembrane region" description="Helical" evidence="9">
    <location>
        <begin position="302"/>
        <end position="325"/>
    </location>
</feature>
<dbReference type="PROSITE" id="PS50850">
    <property type="entry name" value="MFS"/>
    <property type="match status" value="1"/>
</dbReference>
<keyword evidence="2" id="KW-0813">Transport</keyword>
<dbReference type="Proteomes" id="UP001499884">
    <property type="component" value="Unassembled WGS sequence"/>
</dbReference>
<dbReference type="InterPro" id="IPR013783">
    <property type="entry name" value="Ig-like_fold"/>
</dbReference>
<evidence type="ECO:0000256" key="7">
    <source>
        <dbReference type="ARBA" id="ARBA00023251"/>
    </source>
</evidence>
<dbReference type="SUPFAM" id="SSF103473">
    <property type="entry name" value="MFS general substrate transporter"/>
    <property type="match status" value="1"/>
</dbReference>
<evidence type="ECO:0000256" key="1">
    <source>
        <dbReference type="ARBA" id="ARBA00004651"/>
    </source>
</evidence>
<evidence type="ECO:0000259" key="10">
    <source>
        <dbReference type="PROSITE" id="PS50850"/>
    </source>
</evidence>
<evidence type="ECO:0000256" key="2">
    <source>
        <dbReference type="ARBA" id="ARBA00022448"/>
    </source>
</evidence>
<keyword evidence="4 9" id="KW-0812">Transmembrane</keyword>
<dbReference type="InterPro" id="IPR008969">
    <property type="entry name" value="CarboxyPept-like_regulatory"/>
</dbReference>
<sequence>MKDLEDPGVSVSAVDGPVDATPSRAPTTGGAADDETRRHPPRRWWALAVIGLAQLMVVLDATIVNIALPSAQQDLGFSNDGRQWVITAYSLAFGSLLLLGGRLADLMGRRRTFLIGLVGFAAASALGGAANGFTMLVVARALQGLFGAVLAPSAMSLLTTTFVDPKERSRAFGVFGAIAGSGGAIGLLLGGVLTEHLDWRWTLYVNDAIAVFAVIGAAIFVRGAAPAQRPKLDLLGTLLVASGLFGVVFGFANAETHDWSNWMCWVFLAAGGVLLVLFTLWERRATHPLLPLRVLADRNRAASYISVFISGAGMFGVFLFLTYYLQQTLHYTPVQTGLGFLPMVGMLMLTAQLATNLLIPRIGPKPVVPVGMGLAGAGLAYLTALDLDSTYPAHVLPGLLLLGLGLGLVMPPAMSLATLGVQPRDQGVASATVNTMQQVGGSIGTALFNTIAATAASTYAKGHIGQPGLAVQAALHSYARAYWWAAAFFAGGLLVSVLLYRRGRPSALAPAAPEPAPAAAGAPKDTAEGLVPGQADEAGLPHTPAHHARGTAPAEDRLPGVLGQVRDGSGRPVRSASVTLIDVAGQQVARSATDHNGRYALTHPGPGTYVVIGSAAGLQPHAVTVTVGETNLAADLSLTASGGLTGTVRSALGPVAGALVVVADERGDVVGTSTTTDSGAYDLPDLPAGFYTLAVNAEGHRPCALAVELPDGGPTTYDVDLHPAARLRGTVRNGEGAALADTLVTLMDPAGNVLKRQLTDEAGGYDFTGLSTGDYTVVASSYPPRAVPFSVADSGRAEVDIDLGHEDPAAPAGRGDLRG</sequence>
<feature type="transmembrane region" description="Helical" evidence="9">
    <location>
        <begin position="337"/>
        <end position="359"/>
    </location>
</feature>
<dbReference type="Gene3D" id="2.60.40.10">
    <property type="entry name" value="Immunoglobulins"/>
    <property type="match status" value="1"/>
</dbReference>
<feature type="compositionally biased region" description="Low complexity" evidence="8">
    <location>
        <begin position="508"/>
        <end position="523"/>
    </location>
</feature>
<gene>
    <name evidence="11" type="ORF">GCM10023082_24060</name>
</gene>
<feature type="transmembrane region" description="Helical" evidence="9">
    <location>
        <begin position="396"/>
        <end position="419"/>
    </location>
</feature>
<feature type="transmembrane region" description="Helical" evidence="9">
    <location>
        <begin position="481"/>
        <end position="500"/>
    </location>
</feature>
<evidence type="ECO:0000256" key="4">
    <source>
        <dbReference type="ARBA" id="ARBA00022692"/>
    </source>
</evidence>
<dbReference type="InterPro" id="IPR020846">
    <property type="entry name" value="MFS_dom"/>
</dbReference>
<feature type="region of interest" description="Disordered" evidence="8">
    <location>
        <begin position="1"/>
        <end position="37"/>
    </location>
</feature>
<feature type="transmembrane region" description="Helical" evidence="9">
    <location>
        <begin position="199"/>
        <end position="220"/>
    </location>
</feature>
<evidence type="ECO:0000256" key="9">
    <source>
        <dbReference type="SAM" id="Phobius"/>
    </source>
</evidence>
<feature type="transmembrane region" description="Helical" evidence="9">
    <location>
        <begin position="113"/>
        <end position="139"/>
    </location>
</feature>
<protein>
    <recommendedName>
        <fullName evidence="10">Major facilitator superfamily (MFS) profile domain-containing protein</fullName>
    </recommendedName>
</protein>
<dbReference type="SUPFAM" id="SSF49464">
    <property type="entry name" value="Carboxypeptidase regulatory domain-like"/>
    <property type="match status" value="2"/>
</dbReference>
<dbReference type="InterPro" id="IPR005829">
    <property type="entry name" value="Sugar_transporter_CS"/>
</dbReference>
<dbReference type="Gene3D" id="2.60.40.1120">
    <property type="entry name" value="Carboxypeptidase-like, regulatory domain"/>
    <property type="match status" value="2"/>
</dbReference>
<keyword evidence="6 9" id="KW-0472">Membrane</keyword>
<keyword evidence="5 9" id="KW-1133">Transmembrane helix</keyword>
<keyword evidence="12" id="KW-1185">Reference proteome</keyword>
<evidence type="ECO:0000256" key="3">
    <source>
        <dbReference type="ARBA" id="ARBA00022475"/>
    </source>
</evidence>
<dbReference type="NCBIfam" id="TIGR00711">
    <property type="entry name" value="efflux_EmrB"/>
    <property type="match status" value="1"/>
</dbReference>
<dbReference type="Pfam" id="PF07690">
    <property type="entry name" value="MFS_1"/>
    <property type="match status" value="1"/>
</dbReference>
<feature type="domain" description="Major facilitator superfamily (MFS) profile" evidence="10">
    <location>
        <begin position="46"/>
        <end position="504"/>
    </location>
</feature>
<evidence type="ECO:0000313" key="12">
    <source>
        <dbReference type="Proteomes" id="UP001499884"/>
    </source>
</evidence>
<dbReference type="Gene3D" id="1.20.1720.10">
    <property type="entry name" value="Multidrug resistance protein D"/>
    <property type="match status" value="1"/>
</dbReference>
<feature type="transmembrane region" description="Helical" evidence="9">
    <location>
        <begin position="145"/>
        <end position="164"/>
    </location>
</feature>
<evidence type="ECO:0000313" key="11">
    <source>
        <dbReference type="EMBL" id="GAA3725240.1"/>
    </source>
</evidence>
<keyword evidence="7" id="KW-0046">Antibiotic resistance</keyword>
<dbReference type="Gene3D" id="1.20.1250.20">
    <property type="entry name" value="MFS general substrate transporter like domains"/>
    <property type="match status" value="1"/>
</dbReference>
<keyword evidence="3" id="KW-1003">Cell membrane</keyword>
<dbReference type="PANTHER" id="PTHR42718:SF46">
    <property type="entry name" value="BLR6921 PROTEIN"/>
    <property type="match status" value="1"/>
</dbReference>
<feature type="transmembrane region" description="Helical" evidence="9">
    <location>
        <begin position="232"/>
        <end position="253"/>
    </location>
</feature>
<feature type="transmembrane region" description="Helical" evidence="9">
    <location>
        <begin position="84"/>
        <end position="101"/>
    </location>
</feature>
<dbReference type="SUPFAM" id="SSF49478">
    <property type="entry name" value="Cna protein B-type domain"/>
    <property type="match status" value="1"/>
</dbReference>
<feature type="transmembrane region" description="Helical" evidence="9">
    <location>
        <begin position="44"/>
        <end position="64"/>
    </location>
</feature>
<dbReference type="PANTHER" id="PTHR42718">
    <property type="entry name" value="MAJOR FACILITATOR SUPERFAMILY MULTIDRUG TRANSPORTER MFSC"/>
    <property type="match status" value="1"/>
</dbReference>
<dbReference type="Pfam" id="PF13620">
    <property type="entry name" value="CarboxypepD_reg"/>
    <property type="match status" value="3"/>
</dbReference>
<feature type="transmembrane region" description="Helical" evidence="9">
    <location>
        <begin position="259"/>
        <end position="281"/>
    </location>
</feature>
<evidence type="ECO:0000256" key="8">
    <source>
        <dbReference type="SAM" id="MobiDB-lite"/>
    </source>
</evidence>
<dbReference type="EMBL" id="BAABEP010000012">
    <property type="protein sequence ID" value="GAA3725240.1"/>
    <property type="molecule type" value="Genomic_DNA"/>
</dbReference>
<comment type="subcellular location">
    <subcellularLocation>
        <location evidence="1">Cell membrane</location>
        <topology evidence="1">Multi-pass membrane protein</topology>
    </subcellularLocation>
</comment>
<comment type="caution">
    <text evidence="11">The sequence shown here is derived from an EMBL/GenBank/DDBJ whole genome shotgun (WGS) entry which is preliminary data.</text>
</comment>
<reference evidence="12" key="1">
    <citation type="journal article" date="2019" name="Int. J. Syst. Evol. Microbiol.">
        <title>The Global Catalogue of Microorganisms (GCM) 10K type strain sequencing project: providing services to taxonomists for standard genome sequencing and annotation.</title>
        <authorList>
            <consortium name="The Broad Institute Genomics Platform"/>
            <consortium name="The Broad Institute Genome Sequencing Center for Infectious Disease"/>
            <person name="Wu L."/>
            <person name="Ma J."/>
        </authorList>
    </citation>
    <scope>NUCLEOTIDE SEQUENCE [LARGE SCALE GENOMIC DNA]</scope>
    <source>
        <strain evidence="12">JCM 30846</strain>
    </source>
</reference>
<accession>A0ABP7EUK8</accession>
<evidence type="ECO:0000256" key="6">
    <source>
        <dbReference type="ARBA" id="ARBA00023136"/>
    </source>
</evidence>
<feature type="transmembrane region" description="Helical" evidence="9">
    <location>
        <begin position="366"/>
        <end position="384"/>
    </location>
</feature>
<dbReference type="InterPro" id="IPR036259">
    <property type="entry name" value="MFS_trans_sf"/>
</dbReference>
<name>A0ABP7EUK8_9ACTN</name>
<evidence type="ECO:0000256" key="5">
    <source>
        <dbReference type="ARBA" id="ARBA00022989"/>
    </source>
</evidence>
<dbReference type="InterPro" id="IPR004638">
    <property type="entry name" value="EmrB-like"/>
</dbReference>
<dbReference type="CDD" id="cd17321">
    <property type="entry name" value="MFS_MMR_MDR_like"/>
    <property type="match status" value="1"/>
</dbReference>
<feature type="transmembrane region" description="Helical" evidence="9">
    <location>
        <begin position="171"/>
        <end position="193"/>
    </location>
</feature>
<proteinExistence type="predicted"/>